<name>A0AB37IJG3_ENTHR</name>
<evidence type="ECO:0000313" key="1">
    <source>
        <dbReference type="EMBL" id="RBT70519.1"/>
    </source>
</evidence>
<dbReference type="EMBL" id="LESJ01000002">
    <property type="protein sequence ID" value="RBT70519.1"/>
    <property type="molecule type" value="Genomic_DNA"/>
</dbReference>
<protein>
    <submittedName>
        <fullName evidence="1">Uncharacterized protein</fullName>
    </submittedName>
</protein>
<reference evidence="1 2" key="1">
    <citation type="submission" date="2015-06" db="EMBL/GenBank/DDBJ databases">
        <title>The Genome Sequence of Enterococcus hirae 88EA1.</title>
        <authorList>
            <consortium name="The Broad Institute Genomics Platform"/>
            <consortium name="The Broad Institute Genome Sequencing Center for Infectious Disease"/>
            <person name="Earl A.M."/>
            <person name="Van Tyne D."/>
            <person name="Lebreton F."/>
            <person name="Saavedra J.T."/>
            <person name="Gilmore M.S."/>
            <person name="Manson McGuire A."/>
            <person name="Clock S."/>
            <person name="Crupain M."/>
            <person name="Rangan U."/>
            <person name="Young S."/>
            <person name="Abouelleil A."/>
            <person name="Cao P."/>
            <person name="Chapman S.B."/>
            <person name="Griggs A."/>
            <person name="Priest M."/>
            <person name="Shea T."/>
            <person name="Wortman J."/>
            <person name="Nusbaum C."/>
            <person name="Birren B."/>
        </authorList>
    </citation>
    <scope>NUCLEOTIDE SEQUENCE [LARGE SCALE GENOMIC DNA]</scope>
    <source>
        <strain evidence="1 2">88EA1</strain>
    </source>
</reference>
<accession>A0AB37IJG3</accession>
<proteinExistence type="predicted"/>
<dbReference type="RefSeq" id="WP_113792787.1">
    <property type="nucleotide sequence ID" value="NZ_JBFCRC010000010.1"/>
</dbReference>
<organism evidence="1 2">
    <name type="scientific">Enterococcus hirae</name>
    <dbReference type="NCBI Taxonomy" id="1354"/>
    <lineage>
        <taxon>Bacteria</taxon>
        <taxon>Bacillati</taxon>
        <taxon>Bacillota</taxon>
        <taxon>Bacilli</taxon>
        <taxon>Lactobacillales</taxon>
        <taxon>Enterococcaceae</taxon>
        <taxon>Enterococcus</taxon>
    </lineage>
</organism>
<dbReference type="AlphaFoldDB" id="A0AB37IJG3"/>
<gene>
    <name evidence="1" type="ORF">EB03_00385</name>
</gene>
<comment type="caution">
    <text evidence="1">The sequence shown here is derived from an EMBL/GenBank/DDBJ whole genome shotgun (WGS) entry which is preliminary data.</text>
</comment>
<dbReference type="Proteomes" id="UP000253498">
    <property type="component" value="Unassembled WGS sequence"/>
</dbReference>
<sequence length="71" mass="8227">MIEEIEPHDLLALEEIQRGKQKATGDLFTVIYEKNGALNRTAISREAKKYLSKVGYLEFEFIVHNSEQNMQ</sequence>
<evidence type="ECO:0000313" key="2">
    <source>
        <dbReference type="Proteomes" id="UP000253498"/>
    </source>
</evidence>